<accession>G1FKF8</accession>
<dbReference type="InterPro" id="IPR001713">
    <property type="entry name" value="Prot_inh_stefin"/>
</dbReference>
<dbReference type="PRINTS" id="PR00295">
    <property type="entry name" value="STEFINA"/>
</dbReference>
<dbReference type="GO" id="GO:0002376">
    <property type="term" value="P:immune system process"/>
    <property type="evidence" value="ECO:0007669"/>
    <property type="project" value="UniProtKB-KW"/>
</dbReference>
<evidence type="ECO:0000256" key="7">
    <source>
        <dbReference type="ARBA" id="ARBA00040677"/>
    </source>
</evidence>
<dbReference type="CDD" id="cd00042">
    <property type="entry name" value="CY"/>
    <property type="match status" value="1"/>
</dbReference>
<keyword evidence="3" id="KW-0963">Cytoplasm</keyword>
<feature type="non-terminal residue" evidence="10">
    <location>
        <position position="99"/>
    </location>
</feature>
<evidence type="ECO:0000256" key="5">
    <source>
        <dbReference type="ARBA" id="ARBA00022704"/>
    </source>
</evidence>
<evidence type="ECO:0000256" key="8">
    <source>
        <dbReference type="ARBA" id="ARBA00041437"/>
    </source>
</evidence>
<dbReference type="Gene3D" id="3.10.450.10">
    <property type="match status" value="1"/>
</dbReference>
<dbReference type="Pfam" id="PF00031">
    <property type="entry name" value="Cystatin"/>
    <property type="match status" value="1"/>
</dbReference>
<reference evidence="10" key="1">
    <citation type="submission" date="2011-07" db="EMBL/GenBank/DDBJ databases">
        <title>Characterization of dopamine receptor from Epinephelus bruneus.</title>
        <authorList>
            <person name="Harikrishnan R."/>
            <person name="Kim J.-S."/>
            <person name="Heo M.-S."/>
        </authorList>
    </citation>
    <scope>NUCLEOTIDE SEQUENCE</scope>
</reference>
<dbReference type="InterPro" id="IPR046350">
    <property type="entry name" value="Cystatin_sf"/>
</dbReference>
<sequence length="99" mass="10973">MDGGWSETMDATEETQRICDQVKGPVEKQTGKNYRVYTAVKYRMQIVAGENLIIKVHVGGADYIHLSVFQELPCNGGKTVLSGVEQHQTKDSPLVSFTN</sequence>
<dbReference type="SMART" id="SM00043">
    <property type="entry name" value="CY"/>
    <property type="match status" value="1"/>
</dbReference>
<dbReference type="EMBL" id="JN216916">
    <property type="protein sequence ID" value="AEM37661.1"/>
    <property type="molecule type" value="mRNA"/>
</dbReference>
<comment type="subcellular location">
    <subcellularLocation>
        <location evidence="1">Cytoplasm</location>
    </subcellularLocation>
</comment>
<dbReference type="PANTHER" id="PTHR11414">
    <property type="entry name" value="CYSTATIN FAMILY MEMBER"/>
    <property type="match status" value="1"/>
</dbReference>
<evidence type="ECO:0000256" key="1">
    <source>
        <dbReference type="ARBA" id="ARBA00004496"/>
    </source>
</evidence>
<keyword evidence="5" id="KW-0789">Thiol protease inhibitor</keyword>
<evidence type="ECO:0000256" key="4">
    <source>
        <dbReference type="ARBA" id="ARBA00022690"/>
    </source>
</evidence>
<evidence type="ECO:0000256" key="3">
    <source>
        <dbReference type="ARBA" id="ARBA00022490"/>
    </source>
</evidence>
<evidence type="ECO:0000256" key="6">
    <source>
        <dbReference type="ARBA" id="ARBA00022859"/>
    </source>
</evidence>
<evidence type="ECO:0000256" key="2">
    <source>
        <dbReference type="ARBA" id="ARBA00009403"/>
    </source>
</evidence>
<protein>
    <recommendedName>
        <fullName evidence="7">Cystatin-B</fullName>
    </recommendedName>
    <alternativeName>
        <fullName evidence="8">Stefin-B</fullName>
    </alternativeName>
</protein>
<dbReference type="PANTHER" id="PTHR11414:SF21">
    <property type="entry name" value="CYSTATIN 14A, TANDEM DUPLICATE 1-RELATED"/>
    <property type="match status" value="1"/>
</dbReference>
<keyword evidence="4" id="KW-0646">Protease inhibitor</keyword>
<dbReference type="SUPFAM" id="SSF54403">
    <property type="entry name" value="Cystatin/monellin"/>
    <property type="match status" value="1"/>
</dbReference>
<comment type="similarity">
    <text evidence="2">Belongs to the cystatin family.</text>
</comment>
<dbReference type="FunFam" id="3.10.450.10:FF:000001">
    <property type="entry name" value="Cystatin-A"/>
    <property type="match status" value="1"/>
</dbReference>
<dbReference type="AlphaFoldDB" id="G1FKF8"/>
<feature type="domain" description="Cystatin" evidence="9">
    <location>
        <begin position="3"/>
        <end position="97"/>
    </location>
</feature>
<keyword evidence="10" id="KW-0675">Receptor</keyword>
<keyword evidence="6" id="KW-0391">Immunity</keyword>
<dbReference type="GO" id="GO:0071220">
    <property type="term" value="P:cellular response to bacterial lipoprotein"/>
    <property type="evidence" value="ECO:0007669"/>
    <property type="project" value="UniProtKB-ARBA"/>
</dbReference>
<evidence type="ECO:0000259" key="9">
    <source>
        <dbReference type="SMART" id="SM00043"/>
    </source>
</evidence>
<dbReference type="GO" id="GO:0004869">
    <property type="term" value="F:cysteine-type endopeptidase inhibitor activity"/>
    <property type="evidence" value="ECO:0007669"/>
    <property type="project" value="UniProtKB-KW"/>
</dbReference>
<dbReference type="SMR" id="G1FKF8"/>
<dbReference type="InterPro" id="IPR000010">
    <property type="entry name" value="Cystatin_dom"/>
</dbReference>
<evidence type="ECO:0000313" key="10">
    <source>
        <dbReference type="EMBL" id="AEM37661.1"/>
    </source>
</evidence>
<organism evidence="10">
    <name type="scientific">Epinephelus bruneus</name>
    <name type="common">Longtooth grouper</name>
    <dbReference type="NCBI Taxonomy" id="323802"/>
    <lineage>
        <taxon>Eukaryota</taxon>
        <taxon>Metazoa</taxon>
        <taxon>Chordata</taxon>
        <taxon>Craniata</taxon>
        <taxon>Vertebrata</taxon>
        <taxon>Euteleostomi</taxon>
        <taxon>Actinopterygii</taxon>
        <taxon>Neopterygii</taxon>
        <taxon>Teleostei</taxon>
        <taxon>Neoteleostei</taxon>
        <taxon>Acanthomorphata</taxon>
        <taxon>Eupercaria</taxon>
        <taxon>Perciformes</taxon>
        <taxon>Serranoidei</taxon>
        <taxon>Serranidae</taxon>
        <taxon>Epinephelinae</taxon>
        <taxon>Epinephelini</taxon>
        <taxon>Epinephelus</taxon>
    </lineage>
</organism>
<dbReference type="GO" id="GO:0005829">
    <property type="term" value="C:cytosol"/>
    <property type="evidence" value="ECO:0007669"/>
    <property type="project" value="TreeGrafter"/>
</dbReference>
<proteinExistence type="evidence at transcript level"/>
<name>G1FKF8_EPIBR</name>